<name>A0A0F9PTG2_9ZZZZ</name>
<comment type="caution">
    <text evidence="1">The sequence shown here is derived from an EMBL/GenBank/DDBJ whole genome shotgun (WGS) entry which is preliminary data.</text>
</comment>
<dbReference type="EMBL" id="LAZR01002595">
    <property type="protein sequence ID" value="KKN28027.1"/>
    <property type="molecule type" value="Genomic_DNA"/>
</dbReference>
<gene>
    <name evidence="1" type="ORF">LCGC14_0858390</name>
</gene>
<protein>
    <submittedName>
        <fullName evidence="1">Uncharacterized protein</fullName>
    </submittedName>
</protein>
<reference evidence="1" key="1">
    <citation type="journal article" date="2015" name="Nature">
        <title>Complex archaea that bridge the gap between prokaryotes and eukaryotes.</title>
        <authorList>
            <person name="Spang A."/>
            <person name="Saw J.H."/>
            <person name="Jorgensen S.L."/>
            <person name="Zaremba-Niedzwiedzka K."/>
            <person name="Martijn J."/>
            <person name="Lind A.E."/>
            <person name="van Eijk R."/>
            <person name="Schleper C."/>
            <person name="Guy L."/>
            <person name="Ettema T.J."/>
        </authorList>
    </citation>
    <scope>NUCLEOTIDE SEQUENCE</scope>
</reference>
<evidence type="ECO:0000313" key="1">
    <source>
        <dbReference type="EMBL" id="KKN28027.1"/>
    </source>
</evidence>
<sequence>MSAKILGFVRTADFDLGRIDIRRRRIYENIISLPNTGVAVLEGSAFDELVVLSRRALRLTRRSDLPIRETLMEFADASITDRVLDRIAIKLAGGYSLLKRGRPIRHIQKLTKQLWAPLEILELRFGYVDRKNRLRLDMTAIVVAGELVGREILQALPSRFVTTTFAHALGWPRFGRPRHNSLVRTWFCGLLMQHERRGTQIAEFRCLPHQQKYNRKLKKQREEPCLMGYRQQCATCPIGYSRCVRGTHRYTWIVRACPRCHVDRAMFDPEDVNARYCIACKVKKARKLWLKERQSM</sequence>
<dbReference type="AlphaFoldDB" id="A0A0F9PTG2"/>
<organism evidence="1">
    <name type="scientific">marine sediment metagenome</name>
    <dbReference type="NCBI Taxonomy" id="412755"/>
    <lineage>
        <taxon>unclassified sequences</taxon>
        <taxon>metagenomes</taxon>
        <taxon>ecological metagenomes</taxon>
    </lineage>
</organism>
<proteinExistence type="predicted"/>
<accession>A0A0F9PTG2</accession>